<reference evidence="2 3" key="1">
    <citation type="submission" date="2014-02" db="EMBL/GenBank/DDBJ databases">
        <title>The genome sequence of Colletotrichum simmondsii CBS122122.</title>
        <authorList>
            <person name="Baroncelli R."/>
            <person name="Thon M.R."/>
        </authorList>
    </citation>
    <scope>NUCLEOTIDE SEQUENCE [LARGE SCALE GENOMIC DNA]</scope>
    <source>
        <strain evidence="2 3">CBS122122</strain>
    </source>
</reference>
<sequence length="322" mass="35814">MHTQTDGSRLLELRNSLGRQTARPRESRLSTYPRGRSRHPSPRRLCARSVLHSSDGGDGFMTWSMLLGRFLSFRDHPAGDANGTGFAPPEVVPFLGPSRPSQFQRASTRSPRYVGCLLEPLIYILRTNAIQHNAHDWSCFAILSFELETVFGIRIDPPSVARPKAATYSRRLSRSLPLRPCFLGDATCVTSYLQKRYAARTPIPWPKCHMRRRHSIRPSYGDPFEIGGGAPSASDEGQIFCIREKQIREVRPQSSWQMDCGCATAGALTLNMLRRPGLITAGGIGHALPMSDDKKFRRNVPPKRSLALAAAGIVPRRRGAVE</sequence>
<protein>
    <submittedName>
        <fullName evidence="2">Uncharacterized protein</fullName>
    </submittedName>
</protein>
<comment type="caution">
    <text evidence="2">The sequence shown here is derived from an EMBL/GenBank/DDBJ whole genome shotgun (WGS) entry which is preliminary data.</text>
</comment>
<accession>A0A135SI03</accession>
<dbReference type="AlphaFoldDB" id="A0A135SI03"/>
<evidence type="ECO:0000313" key="2">
    <source>
        <dbReference type="EMBL" id="KXH35550.1"/>
    </source>
</evidence>
<evidence type="ECO:0000313" key="3">
    <source>
        <dbReference type="Proteomes" id="UP000070328"/>
    </source>
</evidence>
<dbReference type="Proteomes" id="UP000070328">
    <property type="component" value="Unassembled WGS sequence"/>
</dbReference>
<feature type="region of interest" description="Disordered" evidence="1">
    <location>
        <begin position="1"/>
        <end position="44"/>
    </location>
</feature>
<evidence type="ECO:0000256" key="1">
    <source>
        <dbReference type="SAM" id="MobiDB-lite"/>
    </source>
</evidence>
<keyword evidence="3" id="KW-1185">Reference proteome</keyword>
<name>A0A135SI03_9PEZI</name>
<feature type="compositionally biased region" description="Basic residues" evidence="1">
    <location>
        <begin position="35"/>
        <end position="44"/>
    </location>
</feature>
<dbReference type="EMBL" id="JFBX01000560">
    <property type="protein sequence ID" value="KXH35550.1"/>
    <property type="molecule type" value="Genomic_DNA"/>
</dbReference>
<gene>
    <name evidence="2" type="ORF">CSIM01_08457</name>
</gene>
<dbReference type="OrthoDB" id="10411239at2759"/>
<proteinExistence type="predicted"/>
<organism evidence="2 3">
    <name type="scientific">Colletotrichum simmondsii</name>
    <dbReference type="NCBI Taxonomy" id="703756"/>
    <lineage>
        <taxon>Eukaryota</taxon>
        <taxon>Fungi</taxon>
        <taxon>Dikarya</taxon>
        <taxon>Ascomycota</taxon>
        <taxon>Pezizomycotina</taxon>
        <taxon>Sordariomycetes</taxon>
        <taxon>Hypocreomycetidae</taxon>
        <taxon>Glomerellales</taxon>
        <taxon>Glomerellaceae</taxon>
        <taxon>Colletotrichum</taxon>
        <taxon>Colletotrichum acutatum species complex</taxon>
    </lineage>
</organism>